<evidence type="ECO:0000256" key="1">
    <source>
        <dbReference type="ARBA" id="ARBA00004496"/>
    </source>
</evidence>
<evidence type="ECO:0000313" key="18">
    <source>
        <dbReference type="Proteomes" id="UP000594059"/>
    </source>
</evidence>
<dbReference type="HAMAP" id="MF_01113">
    <property type="entry name" value="DNApol_IV"/>
    <property type="match status" value="1"/>
</dbReference>
<feature type="binding site" evidence="15">
    <location>
        <position position="106"/>
    </location>
    <ligand>
        <name>Mg(2+)</name>
        <dbReference type="ChEBI" id="CHEBI:18420"/>
    </ligand>
</feature>
<dbReference type="NCBIfam" id="NF002677">
    <property type="entry name" value="PRK02406.1"/>
    <property type="match status" value="1"/>
</dbReference>
<dbReference type="GO" id="GO:0009432">
    <property type="term" value="P:SOS response"/>
    <property type="evidence" value="ECO:0007669"/>
    <property type="project" value="TreeGrafter"/>
</dbReference>
<organism evidence="17 18">
    <name type="scientific">Novilysobacter ciconiae</name>
    <dbReference type="NCBI Taxonomy" id="2781022"/>
    <lineage>
        <taxon>Bacteria</taxon>
        <taxon>Pseudomonadati</taxon>
        <taxon>Pseudomonadota</taxon>
        <taxon>Gammaproteobacteria</taxon>
        <taxon>Lysobacterales</taxon>
        <taxon>Lysobacteraceae</taxon>
        <taxon>Novilysobacter</taxon>
    </lineage>
</organism>
<dbReference type="InterPro" id="IPR036775">
    <property type="entry name" value="DNA_pol_Y-fam_lit_finger_sf"/>
</dbReference>
<gene>
    <name evidence="15 17" type="primary">dinB</name>
    <name evidence="17" type="ORF">INQ41_06125</name>
</gene>
<dbReference type="Gene3D" id="3.40.1170.60">
    <property type="match status" value="1"/>
</dbReference>
<keyword evidence="10 15" id="KW-0460">Magnesium</keyword>
<dbReference type="Gene3D" id="1.10.150.20">
    <property type="entry name" value="5' to 3' exonuclease, C-terminal subdomain"/>
    <property type="match status" value="1"/>
</dbReference>
<keyword evidence="18" id="KW-1185">Reference proteome</keyword>
<name>A0A7S6ZTR1_9GAMM</name>
<comment type="catalytic activity">
    <reaction evidence="14 15">
        <text>DNA(n) + a 2'-deoxyribonucleoside 5'-triphosphate = DNA(n+1) + diphosphate</text>
        <dbReference type="Rhea" id="RHEA:22508"/>
        <dbReference type="Rhea" id="RHEA-COMP:17339"/>
        <dbReference type="Rhea" id="RHEA-COMP:17340"/>
        <dbReference type="ChEBI" id="CHEBI:33019"/>
        <dbReference type="ChEBI" id="CHEBI:61560"/>
        <dbReference type="ChEBI" id="CHEBI:173112"/>
        <dbReference type="EC" id="2.7.7.7"/>
    </reaction>
</comment>
<dbReference type="GO" id="GO:0005829">
    <property type="term" value="C:cytosol"/>
    <property type="evidence" value="ECO:0007669"/>
    <property type="project" value="TreeGrafter"/>
</dbReference>
<dbReference type="Gene3D" id="3.30.1490.100">
    <property type="entry name" value="DNA polymerase, Y-family, little finger domain"/>
    <property type="match status" value="1"/>
</dbReference>
<evidence type="ECO:0000256" key="15">
    <source>
        <dbReference type="HAMAP-Rule" id="MF_01113"/>
    </source>
</evidence>
<evidence type="ECO:0000256" key="2">
    <source>
        <dbReference type="ARBA" id="ARBA00010945"/>
    </source>
</evidence>
<dbReference type="PROSITE" id="PS50173">
    <property type="entry name" value="UMUC"/>
    <property type="match status" value="1"/>
</dbReference>
<dbReference type="InterPro" id="IPR043502">
    <property type="entry name" value="DNA/RNA_pol_sf"/>
</dbReference>
<comment type="similarity">
    <text evidence="2 15">Belongs to the DNA polymerase type-Y family.</text>
</comment>
<dbReference type="GO" id="GO:0003684">
    <property type="term" value="F:damaged DNA binding"/>
    <property type="evidence" value="ECO:0007669"/>
    <property type="project" value="InterPro"/>
</dbReference>
<dbReference type="GO" id="GO:0003887">
    <property type="term" value="F:DNA-directed DNA polymerase activity"/>
    <property type="evidence" value="ECO:0007669"/>
    <property type="project" value="UniProtKB-UniRule"/>
</dbReference>
<keyword evidence="13 15" id="KW-0234">DNA repair</keyword>
<evidence type="ECO:0000259" key="16">
    <source>
        <dbReference type="PROSITE" id="PS50173"/>
    </source>
</evidence>
<dbReference type="Pfam" id="PF11799">
    <property type="entry name" value="IMS_C"/>
    <property type="match status" value="1"/>
</dbReference>
<keyword evidence="7 15" id="KW-0235">DNA replication</keyword>
<keyword evidence="12 15" id="KW-0238">DNA-binding</keyword>
<evidence type="ECO:0000256" key="5">
    <source>
        <dbReference type="ARBA" id="ARBA00022679"/>
    </source>
</evidence>
<dbReference type="EC" id="2.7.7.7" evidence="15"/>
<dbReference type="SUPFAM" id="SSF100879">
    <property type="entry name" value="Lesion bypass DNA polymerase (Y-family), little finger domain"/>
    <property type="match status" value="1"/>
</dbReference>
<keyword evidence="4 15" id="KW-0963">Cytoplasm</keyword>
<dbReference type="GO" id="GO:0042276">
    <property type="term" value="P:error-prone translesion synthesis"/>
    <property type="evidence" value="ECO:0007669"/>
    <property type="project" value="TreeGrafter"/>
</dbReference>
<accession>A0A7S6ZTR1</accession>
<dbReference type="GO" id="GO:0006281">
    <property type="term" value="P:DNA repair"/>
    <property type="evidence" value="ECO:0007669"/>
    <property type="project" value="UniProtKB-UniRule"/>
</dbReference>
<evidence type="ECO:0000256" key="4">
    <source>
        <dbReference type="ARBA" id="ARBA00022490"/>
    </source>
</evidence>
<dbReference type="Pfam" id="PF00817">
    <property type="entry name" value="IMS"/>
    <property type="match status" value="1"/>
</dbReference>
<dbReference type="SUPFAM" id="SSF56672">
    <property type="entry name" value="DNA/RNA polymerases"/>
    <property type="match status" value="1"/>
</dbReference>
<dbReference type="InterPro" id="IPR053848">
    <property type="entry name" value="IMS_HHH_1"/>
</dbReference>
<dbReference type="Proteomes" id="UP000594059">
    <property type="component" value="Chromosome"/>
</dbReference>
<dbReference type="InterPro" id="IPR001126">
    <property type="entry name" value="UmuC"/>
</dbReference>
<dbReference type="InterPro" id="IPR022880">
    <property type="entry name" value="DNApol_IV"/>
</dbReference>
<protein>
    <recommendedName>
        <fullName evidence="15">DNA polymerase IV</fullName>
        <shortName evidence="15">Pol IV</shortName>
        <ecNumber evidence="15">2.7.7.7</ecNumber>
    </recommendedName>
</protein>
<keyword evidence="6 15" id="KW-0548">Nucleotidyltransferase</keyword>
<dbReference type="Gene3D" id="3.30.70.270">
    <property type="match status" value="1"/>
</dbReference>
<dbReference type="InterPro" id="IPR017961">
    <property type="entry name" value="DNA_pol_Y-fam_little_finger"/>
</dbReference>
<evidence type="ECO:0000256" key="10">
    <source>
        <dbReference type="ARBA" id="ARBA00022842"/>
    </source>
</evidence>
<evidence type="ECO:0000256" key="13">
    <source>
        <dbReference type="ARBA" id="ARBA00023204"/>
    </source>
</evidence>
<proteinExistence type="inferred from homology"/>
<evidence type="ECO:0000256" key="6">
    <source>
        <dbReference type="ARBA" id="ARBA00022695"/>
    </source>
</evidence>
<dbReference type="FunFam" id="3.40.1170.60:FF:000001">
    <property type="entry name" value="DNA polymerase IV"/>
    <property type="match status" value="1"/>
</dbReference>
<evidence type="ECO:0000256" key="9">
    <source>
        <dbReference type="ARBA" id="ARBA00022763"/>
    </source>
</evidence>
<keyword evidence="3 15" id="KW-0515">Mutator protein</keyword>
<keyword evidence="8 15" id="KW-0479">Metal-binding</keyword>
<evidence type="ECO:0000256" key="11">
    <source>
        <dbReference type="ARBA" id="ARBA00022932"/>
    </source>
</evidence>
<dbReference type="InterPro" id="IPR050116">
    <property type="entry name" value="DNA_polymerase-Y"/>
</dbReference>
<evidence type="ECO:0000256" key="7">
    <source>
        <dbReference type="ARBA" id="ARBA00022705"/>
    </source>
</evidence>
<dbReference type="InterPro" id="IPR043128">
    <property type="entry name" value="Rev_trsase/Diguanyl_cyclase"/>
</dbReference>
<dbReference type="AlphaFoldDB" id="A0A7S6ZTR1"/>
<feature type="binding site" evidence="15">
    <location>
        <position position="12"/>
    </location>
    <ligand>
        <name>Mg(2+)</name>
        <dbReference type="ChEBI" id="CHEBI:18420"/>
    </ligand>
</feature>
<comment type="function">
    <text evidence="15">Poorly processive, error-prone DNA polymerase involved in untargeted mutagenesis. Copies undamaged DNA at stalled replication forks, which arise in vivo from mismatched or misaligned primer ends. These misaligned primers can be extended by PolIV. Exhibits no 3'-5' exonuclease (proofreading) activity. May be involved in translesional synthesis, in conjunction with the beta clamp from PolIII.</text>
</comment>
<dbReference type="KEGG" id="lcic:INQ41_06125"/>
<dbReference type="PANTHER" id="PTHR11076:SF33">
    <property type="entry name" value="DNA POLYMERASE KAPPA"/>
    <property type="match status" value="1"/>
</dbReference>
<dbReference type="PANTHER" id="PTHR11076">
    <property type="entry name" value="DNA REPAIR POLYMERASE UMUC / TRANSFERASE FAMILY MEMBER"/>
    <property type="match status" value="1"/>
</dbReference>
<dbReference type="Pfam" id="PF21999">
    <property type="entry name" value="IMS_HHH_1"/>
    <property type="match status" value="1"/>
</dbReference>
<dbReference type="RefSeq" id="WP_193987016.1">
    <property type="nucleotide sequence ID" value="NZ_CP063656.1"/>
</dbReference>
<dbReference type="GO" id="GO:0000287">
    <property type="term" value="F:magnesium ion binding"/>
    <property type="evidence" value="ECO:0007669"/>
    <property type="project" value="UniProtKB-UniRule"/>
</dbReference>
<evidence type="ECO:0000256" key="12">
    <source>
        <dbReference type="ARBA" id="ARBA00023125"/>
    </source>
</evidence>
<dbReference type="EMBL" id="CP063656">
    <property type="protein sequence ID" value="QOW20579.1"/>
    <property type="molecule type" value="Genomic_DNA"/>
</dbReference>
<evidence type="ECO:0000313" key="17">
    <source>
        <dbReference type="EMBL" id="QOW20579.1"/>
    </source>
</evidence>
<reference evidence="17 18" key="1">
    <citation type="submission" date="2020-10" db="EMBL/GenBank/DDBJ databases">
        <title>complete genome sequencing of Lysobacter sp. H21R20.</title>
        <authorList>
            <person name="Bae J.-W."/>
            <person name="Lee S.-Y."/>
        </authorList>
    </citation>
    <scope>NUCLEOTIDE SEQUENCE [LARGE SCALE GENOMIC DNA]</scope>
    <source>
        <strain evidence="17 18">H21R20</strain>
    </source>
</reference>
<keyword evidence="5 15" id="KW-0808">Transferase</keyword>
<comment type="cofactor">
    <cofactor evidence="15">
        <name>Mg(2+)</name>
        <dbReference type="ChEBI" id="CHEBI:18420"/>
    </cofactor>
    <text evidence="15">Binds 2 magnesium ions per subunit.</text>
</comment>
<evidence type="ECO:0000256" key="3">
    <source>
        <dbReference type="ARBA" id="ARBA00022457"/>
    </source>
</evidence>
<evidence type="ECO:0000256" key="8">
    <source>
        <dbReference type="ARBA" id="ARBA00022723"/>
    </source>
</evidence>
<comment type="subcellular location">
    <subcellularLocation>
        <location evidence="1 15">Cytoplasm</location>
    </subcellularLocation>
</comment>
<dbReference type="CDD" id="cd03586">
    <property type="entry name" value="PolY_Pol_IV_kappa"/>
    <property type="match status" value="1"/>
</dbReference>
<comment type="subunit">
    <text evidence="15">Monomer.</text>
</comment>
<feature type="active site" evidence="15">
    <location>
        <position position="107"/>
    </location>
</feature>
<sequence length="364" mass="40415">MPTPLRKILHVDMDAFYASVEQRDDPSLRGKPVVVAWRGARSVVVAASYEARVFGVRSAMPAMRAERLCPDAIFIPPDFTRYKEASRLVREIFLRHTDLVEPLSLDEAYLDVTENRSGLPSATATAEAIRAAIRAETGLTASAGVAGNKFLAKIASDWNKPDGTFVIRPRQVQAFLTPLPVGRLPGVGKVMQGKLAELGIATVGQLREVAGEELELRFGRWGRRLHQLSRGIDHSPVRSERLSVQISSEDTFERDLPLAELEPHIRRLAEKTWDGYQRQRQRHPDRTPRTVVLKLKTADFRILTRSLTPPTRPATLDALADIACDLRDRVALPGNTLYRLVGVGLSGFIEEDAGSVQTELFDLA</sequence>
<dbReference type="GO" id="GO:0006261">
    <property type="term" value="P:DNA-templated DNA replication"/>
    <property type="evidence" value="ECO:0007669"/>
    <property type="project" value="UniProtKB-UniRule"/>
</dbReference>
<feature type="site" description="Substrate discrimination" evidence="15">
    <location>
        <position position="17"/>
    </location>
</feature>
<evidence type="ECO:0000256" key="14">
    <source>
        <dbReference type="ARBA" id="ARBA00049244"/>
    </source>
</evidence>
<keyword evidence="9 15" id="KW-0227">DNA damage</keyword>
<feature type="domain" description="UmuC" evidence="16">
    <location>
        <begin position="8"/>
        <end position="188"/>
    </location>
</feature>
<keyword evidence="11 15" id="KW-0239">DNA-directed DNA polymerase</keyword>